<name>A0ABV0YMU5_9TELE</name>
<dbReference type="EMBL" id="JAHRIP010037968">
    <property type="protein sequence ID" value="MEQ2294740.1"/>
    <property type="molecule type" value="Genomic_DNA"/>
</dbReference>
<protein>
    <submittedName>
        <fullName evidence="2">Uncharacterized protein</fullName>
    </submittedName>
</protein>
<feature type="non-terminal residue" evidence="2">
    <location>
        <position position="1"/>
    </location>
</feature>
<comment type="caution">
    <text evidence="2">The sequence shown here is derived from an EMBL/GenBank/DDBJ whole genome shotgun (WGS) entry which is preliminary data.</text>
</comment>
<sequence>MEERTNAASWASGSRPSKSYADGSQYMASHDSLSPPYSNSRLTEAERGRTRRYRNGNIIFFIWRRGATIYLYNENTKRRRQPGICNTHSPFSTKPFSPYNCDCLGLPQPVGR</sequence>
<reference evidence="2 3" key="1">
    <citation type="submission" date="2021-06" db="EMBL/GenBank/DDBJ databases">
        <authorList>
            <person name="Palmer J.M."/>
        </authorList>
    </citation>
    <scope>NUCLEOTIDE SEQUENCE [LARGE SCALE GENOMIC DNA]</scope>
    <source>
        <strain evidence="2 3">AS_MEX2019</strain>
        <tissue evidence="2">Muscle</tissue>
    </source>
</reference>
<dbReference type="Proteomes" id="UP001469553">
    <property type="component" value="Unassembled WGS sequence"/>
</dbReference>
<accession>A0ABV0YMU5</accession>
<feature type="compositionally biased region" description="Polar residues" evidence="1">
    <location>
        <begin position="1"/>
        <end position="17"/>
    </location>
</feature>
<proteinExistence type="predicted"/>
<feature type="region of interest" description="Disordered" evidence="1">
    <location>
        <begin position="1"/>
        <end position="49"/>
    </location>
</feature>
<keyword evidence="3" id="KW-1185">Reference proteome</keyword>
<feature type="compositionally biased region" description="Polar residues" evidence="1">
    <location>
        <begin position="31"/>
        <end position="42"/>
    </location>
</feature>
<gene>
    <name evidence="2" type="ORF">AMECASPLE_006986</name>
</gene>
<organism evidence="2 3">
    <name type="scientific">Ameca splendens</name>
    <dbReference type="NCBI Taxonomy" id="208324"/>
    <lineage>
        <taxon>Eukaryota</taxon>
        <taxon>Metazoa</taxon>
        <taxon>Chordata</taxon>
        <taxon>Craniata</taxon>
        <taxon>Vertebrata</taxon>
        <taxon>Euteleostomi</taxon>
        <taxon>Actinopterygii</taxon>
        <taxon>Neopterygii</taxon>
        <taxon>Teleostei</taxon>
        <taxon>Neoteleostei</taxon>
        <taxon>Acanthomorphata</taxon>
        <taxon>Ovalentaria</taxon>
        <taxon>Atherinomorphae</taxon>
        <taxon>Cyprinodontiformes</taxon>
        <taxon>Goodeidae</taxon>
        <taxon>Ameca</taxon>
    </lineage>
</organism>
<evidence type="ECO:0000313" key="2">
    <source>
        <dbReference type="EMBL" id="MEQ2294740.1"/>
    </source>
</evidence>
<evidence type="ECO:0000313" key="3">
    <source>
        <dbReference type="Proteomes" id="UP001469553"/>
    </source>
</evidence>
<evidence type="ECO:0000256" key="1">
    <source>
        <dbReference type="SAM" id="MobiDB-lite"/>
    </source>
</evidence>